<organism evidence="1 2">
    <name type="scientific">Araneus ventricosus</name>
    <name type="common">Orbweaver spider</name>
    <name type="synonym">Epeira ventricosa</name>
    <dbReference type="NCBI Taxonomy" id="182803"/>
    <lineage>
        <taxon>Eukaryota</taxon>
        <taxon>Metazoa</taxon>
        <taxon>Ecdysozoa</taxon>
        <taxon>Arthropoda</taxon>
        <taxon>Chelicerata</taxon>
        <taxon>Arachnida</taxon>
        <taxon>Araneae</taxon>
        <taxon>Araneomorphae</taxon>
        <taxon>Entelegynae</taxon>
        <taxon>Araneoidea</taxon>
        <taxon>Araneidae</taxon>
        <taxon>Araneus</taxon>
    </lineage>
</organism>
<comment type="caution">
    <text evidence="1">The sequence shown here is derived from an EMBL/GenBank/DDBJ whole genome shotgun (WGS) entry which is preliminary data.</text>
</comment>
<sequence length="121" mass="14057">MVHNIDVFCLNIIYTFPSYKRHILCESSRESGGQHYDKKVPIHSHRQHGHDNQLLHLGKSCTSFPKIAHLPYSTNYMGNEDEPNRPAALHEASIKALPRRICLPPPNRHNERRSQKHVMIF</sequence>
<name>A0A4Y2EBL6_ARAVE</name>
<gene>
    <name evidence="1" type="ORF">AVEN_153400_1</name>
</gene>
<evidence type="ECO:0000313" key="2">
    <source>
        <dbReference type="Proteomes" id="UP000499080"/>
    </source>
</evidence>
<keyword evidence="2" id="KW-1185">Reference proteome</keyword>
<dbReference type="AlphaFoldDB" id="A0A4Y2EBL6"/>
<dbReference type="EMBL" id="BGPR01000533">
    <property type="protein sequence ID" value="GBM25215.1"/>
    <property type="molecule type" value="Genomic_DNA"/>
</dbReference>
<reference evidence="1 2" key="1">
    <citation type="journal article" date="2019" name="Sci. Rep.">
        <title>Orb-weaving spider Araneus ventricosus genome elucidates the spidroin gene catalogue.</title>
        <authorList>
            <person name="Kono N."/>
            <person name="Nakamura H."/>
            <person name="Ohtoshi R."/>
            <person name="Moran D.A.P."/>
            <person name="Shinohara A."/>
            <person name="Yoshida Y."/>
            <person name="Fujiwara M."/>
            <person name="Mori M."/>
            <person name="Tomita M."/>
            <person name="Arakawa K."/>
        </authorList>
    </citation>
    <scope>NUCLEOTIDE SEQUENCE [LARGE SCALE GENOMIC DNA]</scope>
</reference>
<accession>A0A4Y2EBL6</accession>
<proteinExistence type="predicted"/>
<evidence type="ECO:0000313" key="1">
    <source>
        <dbReference type="EMBL" id="GBM25215.1"/>
    </source>
</evidence>
<protein>
    <submittedName>
        <fullName evidence="1">Uncharacterized protein</fullName>
    </submittedName>
</protein>
<dbReference type="Proteomes" id="UP000499080">
    <property type="component" value="Unassembled WGS sequence"/>
</dbReference>